<sequence length="68" mass="8018">MKKLISIALYGLYAFIKNQLLSYLFLTTSFVFFDFERPAVLFFTEYLAIMGMFIFLAHFGGDMLRKKK</sequence>
<proteinExistence type="predicted"/>
<gene>
    <name evidence="2" type="ORF">IAB60_06410</name>
</gene>
<reference evidence="2" key="1">
    <citation type="submission" date="2020-10" db="EMBL/GenBank/DDBJ databases">
        <authorList>
            <person name="Gilroy R."/>
        </authorList>
    </citation>
    <scope>NUCLEOTIDE SEQUENCE</scope>
    <source>
        <strain evidence="2">CHK123-3438</strain>
    </source>
</reference>
<dbReference type="AlphaFoldDB" id="A0A9D1GIF4"/>
<reference evidence="2" key="2">
    <citation type="journal article" date="2021" name="PeerJ">
        <title>Extensive microbial diversity within the chicken gut microbiome revealed by metagenomics and culture.</title>
        <authorList>
            <person name="Gilroy R."/>
            <person name="Ravi A."/>
            <person name="Getino M."/>
            <person name="Pursley I."/>
            <person name="Horton D.L."/>
            <person name="Alikhan N.F."/>
            <person name="Baker D."/>
            <person name="Gharbi K."/>
            <person name="Hall N."/>
            <person name="Watson M."/>
            <person name="Adriaenssens E.M."/>
            <person name="Foster-Nyarko E."/>
            <person name="Jarju S."/>
            <person name="Secka A."/>
            <person name="Antonio M."/>
            <person name="Oren A."/>
            <person name="Chaudhuri R.R."/>
            <person name="La Ragione R."/>
            <person name="Hildebrand F."/>
            <person name="Pallen M.J."/>
        </authorList>
    </citation>
    <scope>NUCLEOTIDE SEQUENCE</scope>
    <source>
        <strain evidence="2">CHK123-3438</strain>
    </source>
</reference>
<feature type="transmembrane region" description="Helical" evidence="1">
    <location>
        <begin position="39"/>
        <end position="59"/>
    </location>
</feature>
<keyword evidence="1" id="KW-0472">Membrane</keyword>
<evidence type="ECO:0000256" key="1">
    <source>
        <dbReference type="SAM" id="Phobius"/>
    </source>
</evidence>
<evidence type="ECO:0000313" key="3">
    <source>
        <dbReference type="Proteomes" id="UP000886860"/>
    </source>
</evidence>
<accession>A0A9D1GIF4</accession>
<comment type="caution">
    <text evidence="2">The sequence shown here is derived from an EMBL/GenBank/DDBJ whole genome shotgun (WGS) entry which is preliminary data.</text>
</comment>
<dbReference type="EMBL" id="DVKS01000108">
    <property type="protein sequence ID" value="HIT41717.1"/>
    <property type="molecule type" value="Genomic_DNA"/>
</dbReference>
<evidence type="ECO:0000313" key="2">
    <source>
        <dbReference type="EMBL" id="HIT41717.1"/>
    </source>
</evidence>
<name>A0A9D1GIF4_9FIRM</name>
<keyword evidence="1" id="KW-0812">Transmembrane</keyword>
<organism evidence="2 3">
    <name type="scientific">Candidatus Caccovicinus merdipullorum</name>
    <dbReference type="NCBI Taxonomy" id="2840724"/>
    <lineage>
        <taxon>Bacteria</taxon>
        <taxon>Bacillati</taxon>
        <taxon>Bacillota</taxon>
        <taxon>Clostridia</taxon>
        <taxon>Eubacteriales</taxon>
        <taxon>Candidatus Caccovicinus</taxon>
    </lineage>
</organism>
<dbReference type="Proteomes" id="UP000886860">
    <property type="component" value="Unassembled WGS sequence"/>
</dbReference>
<feature type="transmembrane region" description="Helical" evidence="1">
    <location>
        <begin position="12"/>
        <end position="33"/>
    </location>
</feature>
<protein>
    <submittedName>
        <fullName evidence="2">Uncharacterized protein</fullName>
    </submittedName>
</protein>
<keyword evidence="1" id="KW-1133">Transmembrane helix</keyword>